<evidence type="ECO:0000313" key="17">
    <source>
        <dbReference type="Proteomes" id="UP000639338"/>
    </source>
</evidence>
<dbReference type="GO" id="GO:0004965">
    <property type="term" value="F:G protein-coupled GABA receptor activity"/>
    <property type="evidence" value="ECO:0007669"/>
    <property type="project" value="InterPro"/>
</dbReference>
<dbReference type="FunFam" id="3.40.50.2300:FF:000063">
    <property type="entry name" value="Gamma-aminobutyric acid type B receptor subunit"/>
    <property type="match status" value="1"/>
</dbReference>
<feature type="transmembrane region" description="Helical" evidence="14">
    <location>
        <begin position="748"/>
        <end position="768"/>
    </location>
</feature>
<dbReference type="InterPro" id="IPR028082">
    <property type="entry name" value="Peripla_BP_I"/>
</dbReference>
<feature type="coiled-coil region" evidence="12">
    <location>
        <begin position="879"/>
        <end position="906"/>
    </location>
</feature>
<dbReference type="Pfam" id="PF01094">
    <property type="entry name" value="ANF_receptor"/>
    <property type="match status" value="1"/>
</dbReference>
<feature type="domain" description="G-protein coupled receptors family 3 profile" evidence="15">
    <location>
        <begin position="604"/>
        <end position="840"/>
    </location>
</feature>
<dbReference type="AlphaFoldDB" id="A0A834XRZ8"/>
<comment type="subcellular location">
    <subcellularLocation>
        <location evidence="1">Cell membrane</location>
        <topology evidence="1">Multi-pass membrane protein</topology>
    </subcellularLocation>
</comment>
<keyword evidence="6" id="KW-0297">G-protein coupled receptor</keyword>
<protein>
    <recommendedName>
        <fullName evidence="11">Gamma-aminobutyric acid type B receptor subunit 2</fullName>
    </recommendedName>
</protein>
<feature type="transmembrane region" description="Helical" evidence="14">
    <location>
        <begin position="611"/>
        <end position="628"/>
    </location>
</feature>
<dbReference type="Proteomes" id="UP000639338">
    <property type="component" value="Unassembled WGS sequence"/>
</dbReference>
<keyword evidence="7 14" id="KW-0472">Membrane</keyword>
<dbReference type="InterPro" id="IPR002455">
    <property type="entry name" value="GPCR3_GABA-B"/>
</dbReference>
<proteinExistence type="predicted"/>
<reference evidence="16 17" key="1">
    <citation type="submission" date="2020-08" db="EMBL/GenBank/DDBJ databases">
        <title>Aphidius gifuensis genome sequencing and assembly.</title>
        <authorList>
            <person name="Du Z."/>
        </authorList>
    </citation>
    <scope>NUCLEOTIDE SEQUENCE [LARGE SCALE GENOMIC DNA]</scope>
    <source>
        <strain evidence="16">YNYX2018</strain>
        <tissue evidence="16">Adults</tissue>
    </source>
</reference>
<feature type="region of interest" description="Disordered" evidence="13">
    <location>
        <begin position="1041"/>
        <end position="1079"/>
    </location>
</feature>
<dbReference type="InterPro" id="IPR001828">
    <property type="entry name" value="ANF_lig-bd_rcpt"/>
</dbReference>
<feature type="transmembrane region" description="Helical" evidence="14">
    <location>
        <begin position="570"/>
        <end position="591"/>
    </location>
</feature>
<evidence type="ECO:0000256" key="1">
    <source>
        <dbReference type="ARBA" id="ARBA00004651"/>
    </source>
</evidence>
<evidence type="ECO:0000256" key="4">
    <source>
        <dbReference type="ARBA" id="ARBA00022729"/>
    </source>
</evidence>
<evidence type="ECO:0000256" key="3">
    <source>
        <dbReference type="ARBA" id="ARBA00022692"/>
    </source>
</evidence>
<dbReference type="PROSITE" id="PS50259">
    <property type="entry name" value="G_PROTEIN_RECEP_F3_4"/>
    <property type="match status" value="1"/>
</dbReference>
<dbReference type="GO" id="GO:0007214">
    <property type="term" value="P:gamma-aminobutyric acid signaling pathway"/>
    <property type="evidence" value="ECO:0007669"/>
    <property type="project" value="TreeGrafter"/>
</dbReference>
<feature type="transmembrane region" description="Helical" evidence="14">
    <location>
        <begin position="811"/>
        <end position="833"/>
    </location>
</feature>
<evidence type="ECO:0000256" key="12">
    <source>
        <dbReference type="SAM" id="Coils"/>
    </source>
</evidence>
<keyword evidence="8" id="KW-0675">Receptor</keyword>
<evidence type="ECO:0000256" key="11">
    <source>
        <dbReference type="ARBA" id="ARBA00073785"/>
    </source>
</evidence>
<keyword evidence="17" id="KW-1185">Reference proteome</keyword>
<evidence type="ECO:0000256" key="8">
    <source>
        <dbReference type="ARBA" id="ARBA00023170"/>
    </source>
</evidence>
<evidence type="ECO:0000256" key="7">
    <source>
        <dbReference type="ARBA" id="ARBA00023136"/>
    </source>
</evidence>
<feature type="transmembrane region" description="Helical" evidence="14">
    <location>
        <begin position="788"/>
        <end position="805"/>
    </location>
</feature>
<evidence type="ECO:0000313" key="16">
    <source>
        <dbReference type="EMBL" id="KAF7991478.1"/>
    </source>
</evidence>
<dbReference type="CDD" id="cd06366">
    <property type="entry name" value="PBP1_GABAb_receptor"/>
    <property type="match status" value="1"/>
</dbReference>
<evidence type="ECO:0000256" key="9">
    <source>
        <dbReference type="ARBA" id="ARBA00023180"/>
    </source>
</evidence>
<keyword evidence="12" id="KW-0175">Coiled coil</keyword>
<dbReference type="OrthoDB" id="411630at2759"/>
<feature type="transmembrane region" description="Helical" evidence="14">
    <location>
        <begin position="20"/>
        <end position="39"/>
    </location>
</feature>
<evidence type="ECO:0000256" key="6">
    <source>
        <dbReference type="ARBA" id="ARBA00023040"/>
    </source>
</evidence>
<comment type="caution">
    <text evidence="16">The sequence shown here is derived from an EMBL/GenBank/DDBJ whole genome shotgun (WGS) entry which is preliminary data.</text>
</comment>
<evidence type="ECO:0000256" key="5">
    <source>
        <dbReference type="ARBA" id="ARBA00022989"/>
    </source>
</evidence>
<keyword evidence="5 14" id="KW-1133">Transmembrane helix</keyword>
<dbReference type="EMBL" id="JACMRX010000004">
    <property type="protein sequence ID" value="KAF7991478.1"/>
    <property type="molecule type" value="Genomic_DNA"/>
</dbReference>
<evidence type="ECO:0000259" key="15">
    <source>
        <dbReference type="PROSITE" id="PS50259"/>
    </source>
</evidence>
<keyword evidence="10" id="KW-0807">Transducer</keyword>
<dbReference type="PRINTS" id="PR01176">
    <property type="entry name" value="GABABRECEPTR"/>
</dbReference>
<sequence length="1147" mass="128151">MSFDNSELRFDNFLFSSLKIIIIFQSIILSNSLIISILLSDIKIIFCDNSNDNIELKKLSSILELNNIYNNNTNNFFDNIELCNSDERFENNGKCIGSIGDSLEDLNDYLDDYLIDIDDDDKIKNNDTQLEVTILGLFELTQSHQDGSEARPEGPSELQAAKLAIDHINNKAILPKFKINLIYNDTKCDPGVAVDRFFYAQYKSNKKTMPFLLGSACSEPTETLAKIVPYWNMIQVSYGSTAPALSGFPLFVRTVAPDSSHNTARISIIKYFGWDTITALSQNSDKFSLAVNDLVTELEAANITCTATITFSENDYKEQLKLLKELDTRIIVGSFSSKLAPLLFCEAWKLEMFGGDYAWILPDETIDLSGMTSDWWHVSSSGPGSTGCSSSQLAQALDGVIIVKSYDVTSVFESNQSTSSGMTSVEFKAELAKRGVTVSKYSATTYDAVWSMGLALSKLENILNQQNLTINEYTLSRRSVIQRLLKEFKSLNFNGISGPVSFEGADRIGITAFYQMHGHVLRKIAIYTPNNEKLTMNCLGCAQAKWPNRFLPPVAKRVFRIRMVTIDRTAFLVITSISSFGISLSISFLIFNLHYRRRKSIKISSPRLNNLAAFGCVLVYGAVILLGLDDSTLSKNYFPTICTARVYLLSAGFSLAFGSMFTKTYRVHRIFTTSRSGVIKNKLLQDTQLISLICVLLFIDGIVVTLWITLDPMERYLRNLTLEINPEERGVVYQPQIEVCRSQHTNGWLASLYAYKGVLLVVGVYMAWETRHVKIPALNDSQYIGMSVYSVIITSGIVVVLANLMSDRATLAFITITTLILTSTTATLLLLFLPQLNNVIGGEAPDPIVQSLGLKIECNTRRFVTEDKRELQYRVEVQNRVYRREMAQLELQLARLEKKLAGESINNSTSSSVSIPQRNTSIGGGLPLLLLSILPPVIPRASWPSTNPSGIHRESITFRSHPEFTPVERITENNSSINENYNYEWRRETEGPHRLGVFQRFVTLFNNRTDENNRKDSTTSYTGVASVLKIHMGLVPGLVTGTNTSSDDNAGDGGAHGSGPIIHVTSQDDRRSSLNDVQQSENIDGVSFSLLSNDKSIKNTQHCHSQHCLTTNNHLNLSNDNQSMANQRWHSMEDTTITNKTKKIIIK</sequence>
<evidence type="ECO:0000256" key="10">
    <source>
        <dbReference type="ARBA" id="ARBA00023224"/>
    </source>
</evidence>
<keyword evidence="4" id="KW-0732">Signal</keyword>
<dbReference type="CDD" id="cd15047">
    <property type="entry name" value="7tmC_GABA-B-like"/>
    <property type="match status" value="1"/>
</dbReference>
<feature type="transmembrane region" description="Helical" evidence="14">
    <location>
        <begin position="689"/>
        <end position="710"/>
    </location>
</feature>
<accession>A0A834XRZ8</accession>
<gene>
    <name evidence="16" type="ORF">HCN44_008790</name>
</gene>
<evidence type="ECO:0000256" key="13">
    <source>
        <dbReference type="SAM" id="MobiDB-lite"/>
    </source>
</evidence>
<dbReference type="GO" id="GO:0038039">
    <property type="term" value="C:G protein-coupled receptor heterodimeric complex"/>
    <property type="evidence" value="ECO:0007669"/>
    <property type="project" value="TreeGrafter"/>
</dbReference>
<dbReference type="SUPFAM" id="SSF53822">
    <property type="entry name" value="Periplasmic binding protein-like I"/>
    <property type="match status" value="1"/>
</dbReference>
<dbReference type="PRINTS" id="PR01177">
    <property type="entry name" value="GABAB1RECPTR"/>
</dbReference>
<keyword evidence="3 14" id="KW-0812">Transmembrane</keyword>
<keyword evidence="2" id="KW-1003">Cell membrane</keyword>
<dbReference type="Gene3D" id="3.40.50.2300">
    <property type="match status" value="2"/>
</dbReference>
<dbReference type="PANTHER" id="PTHR10519:SF46">
    <property type="entry name" value="METABOTROPIC GABA-B RECEPTOR SUBTYPE 3, ISOFORM A"/>
    <property type="match status" value="1"/>
</dbReference>
<dbReference type="InterPro" id="IPR017978">
    <property type="entry name" value="GPCR_3_C"/>
</dbReference>
<organism evidence="16 17">
    <name type="scientific">Aphidius gifuensis</name>
    <name type="common">Parasitoid wasp</name>
    <dbReference type="NCBI Taxonomy" id="684658"/>
    <lineage>
        <taxon>Eukaryota</taxon>
        <taxon>Metazoa</taxon>
        <taxon>Ecdysozoa</taxon>
        <taxon>Arthropoda</taxon>
        <taxon>Hexapoda</taxon>
        <taxon>Insecta</taxon>
        <taxon>Pterygota</taxon>
        <taxon>Neoptera</taxon>
        <taxon>Endopterygota</taxon>
        <taxon>Hymenoptera</taxon>
        <taxon>Apocrita</taxon>
        <taxon>Ichneumonoidea</taxon>
        <taxon>Braconidae</taxon>
        <taxon>Aphidiinae</taxon>
        <taxon>Aphidius</taxon>
    </lineage>
</organism>
<evidence type="ECO:0000256" key="2">
    <source>
        <dbReference type="ARBA" id="ARBA00022475"/>
    </source>
</evidence>
<keyword evidence="9" id="KW-0325">Glycoprotein</keyword>
<dbReference type="PANTHER" id="PTHR10519">
    <property type="entry name" value="GABA-B RECEPTOR"/>
    <property type="match status" value="1"/>
</dbReference>
<dbReference type="Pfam" id="PF00003">
    <property type="entry name" value="7tm_3"/>
    <property type="match status" value="1"/>
</dbReference>
<name>A0A834XRZ8_APHGI</name>
<evidence type="ECO:0000256" key="14">
    <source>
        <dbReference type="SAM" id="Phobius"/>
    </source>
</evidence>